<dbReference type="Proteomes" id="UP000651668">
    <property type="component" value="Unassembled WGS sequence"/>
</dbReference>
<feature type="domain" description="TonB-dependent receptor plug" evidence="17">
    <location>
        <begin position="66"/>
        <end position="162"/>
    </location>
</feature>
<reference evidence="18" key="1">
    <citation type="journal article" date="2014" name="Int. J. Syst. Evol. Microbiol.">
        <title>Complete genome sequence of Corynebacterium casei LMG S-19264T (=DSM 44701T), isolated from a smear-ripened cheese.</title>
        <authorList>
            <consortium name="US DOE Joint Genome Institute (JGI-PGF)"/>
            <person name="Walter F."/>
            <person name="Albersmeier A."/>
            <person name="Kalinowski J."/>
            <person name="Ruckert C."/>
        </authorList>
    </citation>
    <scope>NUCLEOTIDE SEQUENCE</scope>
    <source>
        <strain evidence="18">CGMCC 1.15343</strain>
    </source>
</reference>
<dbReference type="PROSITE" id="PS52016">
    <property type="entry name" value="TONB_DEPENDENT_REC_3"/>
    <property type="match status" value="1"/>
</dbReference>
<feature type="domain" description="TonB-dependent receptor-like beta-barrel" evidence="16">
    <location>
        <begin position="247"/>
        <end position="715"/>
    </location>
</feature>
<evidence type="ECO:0000256" key="14">
    <source>
        <dbReference type="PROSITE-ProRule" id="PRU01360"/>
    </source>
</evidence>
<evidence type="ECO:0000256" key="9">
    <source>
        <dbReference type="ARBA" id="ARBA00023065"/>
    </source>
</evidence>
<dbReference type="AlphaFoldDB" id="A0A916U0E5"/>
<protein>
    <recommendedName>
        <fullName evidence="20">Iron complex outermembrane recepter protein</fullName>
    </recommendedName>
</protein>
<dbReference type="InterPro" id="IPR036942">
    <property type="entry name" value="Beta-barrel_TonB_sf"/>
</dbReference>
<keyword evidence="8" id="KW-0408">Iron</keyword>
<dbReference type="Pfam" id="PF07715">
    <property type="entry name" value="Plug"/>
    <property type="match status" value="1"/>
</dbReference>
<proteinExistence type="inferred from homology"/>
<dbReference type="GO" id="GO:0038023">
    <property type="term" value="F:signaling receptor activity"/>
    <property type="evidence" value="ECO:0007669"/>
    <property type="project" value="InterPro"/>
</dbReference>
<keyword evidence="10 15" id="KW-0798">TonB box</keyword>
<evidence type="ECO:0000259" key="17">
    <source>
        <dbReference type="Pfam" id="PF07715"/>
    </source>
</evidence>
<dbReference type="Pfam" id="PF00593">
    <property type="entry name" value="TonB_dep_Rec_b-barrel"/>
    <property type="match status" value="1"/>
</dbReference>
<dbReference type="Gene3D" id="2.170.130.10">
    <property type="entry name" value="TonB-dependent receptor, plug domain"/>
    <property type="match status" value="1"/>
</dbReference>
<dbReference type="CDD" id="cd01347">
    <property type="entry name" value="ligand_gated_channel"/>
    <property type="match status" value="1"/>
</dbReference>
<evidence type="ECO:0000256" key="3">
    <source>
        <dbReference type="ARBA" id="ARBA00022448"/>
    </source>
</evidence>
<evidence type="ECO:0000256" key="5">
    <source>
        <dbReference type="ARBA" id="ARBA00022496"/>
    </source>
</evidence>
<dbReference type="PANTHER" id="PTHR32552:SF68">
    <property type="entry name" value="FERRICHROME OUTER MEMBRANE TRANSPORTER_PHAGE RECEPTOR"/>
    <property type="match status" value="1"/>
</dbReference>
<dbReference type="NCBIfam" id="TIGR01783">
    <property type="entry name" value="TonB-siderophor"/>
    <property type="match status" value="1"/>
</dbReference>
<keyword evidence="6 14" id="KW-0812">Transmembrane</keyword>
<evidence type="ECO:0000256" key="7">
    <source>
        <dbReference type="ARBA" id="ARBA00022729"/>
    </source>
</evidence>
<evidence type="ECO:0000256" key="4">
    <source>
        <dbReference type="ARBA" id="ARBA00022452"/>
    </source>
</evidence>
<evidence type="ECO:0000313" key="19">
    <source>
        <dbReference type="Proteomes" id="UP000651668"/>
    </source>
</evidence>
<comment type="subcellular location">
    <subcellularLocation>
        <location evidence="1 14">Cell outer membrane</location>
        <topology evidence="1 14">Multi-pass membrane protein</topology>
    </subcellularLocation>
</comment>
<evidence type="ECO:0000256" key="12">
    <source>
        <dbReference type="ARBA" id="ARBA00023170"/>
    </source>
</evidence>
<reference evidence="18" key="2">
    <citation type="submission" date="2020-09" db="EMBL/GenBank/DDBJ databases">
        <authorList>
            <person name="Sun Q."/>
            <person name="Zhou Y."/>
        </authorList>
    </citation>
    <scope>NUCLEOTIDE SEQUENCE</scope>
    <source>
        <strain evidence="18">CGMCC 1.15343</strain>
    </source>
</reference>
<dbReference type="Gene3D" id="2.40.170.20">
    <property type="entry name" value="TonB-dependent receptor, beta-barrel domain"/>
    <property type="match status" value="1"/>
</dbReference>
<gene>
    <name evidence="18" type="ORF">GCM10011387_06390</name>
</gene>
<dbReference type="GO" id="GO:0015344">
    <property type="term" value="F:siderophore uptake transmembrane transporter activity"/>
    <property type="evidence" value="ECO:0007669"/>
    <property type="project" value="TreeGrafter"/>
</dbReference>
<keyword evidence="7" id="KW-0732">Signal</keyword>
<sequence>MIYFSGIGYKRLKQVLDIEAGKQQELTVVLAVEELGLQQVEILGRKGNSYKSDYTFGATKTATYLKDVPQAVSIVTKELMADRQVTKAWEVTKMMSGVNRYSNYNDIVIRGFRSGENQPRLINGLRAAFGYFDQPVTANLERVEVIKGPASALFGNAVPGGTINFVTKKPLAEKRSGLTFSAGSFNNLRAAADFTGPLAKDSTILFRLNAAYANAESFRDLQFSENFMLAPSFSFMPSRKTSINVDLVFSHNNSRIDRGQPVFGATASNDIFSTPISLAIAAPNDFYKVRNLQLNAGMTHEFSEQLSLNVSYMKFGWDEKLLEHRTSNIFAVDGQGKEIPTKVAMQVFDRIQRLSSDNINGFFRQKLEHGIFKHTILLGYDHVQQVRPQGSSQHVARGYRNASNTAVLSSFDPANPSAYLLDEVGNPVPNVAHFDLNNVQYPIRNTDGYLFSPTVFAPSKYMINAVYLQDQIVINKWQVLLGLRQEFYTDFSNYKLEGQTSVTQKALIPRIGMIYSVSPTINVYSTYTAGYQPQSPSTFTNPNNGGPFDPSTSNMIEAGAKGSFFSDRLAMNVSVYQIKQKNVLVTANDPVNPDLLRQRGAEQSSGFELEAVGNIMSNLSINANYAYNEAIITRGLATEVGLQKANAPKHLANLWIKYNFIQGQLSGLGFGAGLNHSSRRNTEVLRLQVPSYTSFDAAAYYTLDKLRLGLNFNNVFNKRYWIAGFNHTRIFPGEPRNMMVSITKQF</sequence>
<evidence type="ECO:0008006" key="20">
    <source>
        <dbReference type="Google" id="ProtNLM"/>
    </source>
</evidence>
<dbReference type="PANTHER" id="PTHR32552">
    <property type="entry name" value="FERRICHROME IRON RECEPTOR-RELATED"/>
    <property type="match status" value="1"/>
</dbReference>
<evidence type="ECO:0000313" key="18">
    <source>
        <dbReference type="EMBL" id="GGC55496.1"/>
    </source>
</evidence>
<keyword evidence="5" id="KW-0410">Iron transport</keyword>
<evidence type="ECO:0000256" key="8">
    <source>
        <dbReference type="ARBA" id="ARBA00023004"/>
    </source>
</evidence>
<keyword evidence="12" id="KW-0675">Receptor</keyword>
<dbReference type="InterPro" id="IPR012910">
    <property type="entry name" value="Plug_dom"/>
</dbReference>
<dbReference type="InterPro" id="IPR039426">
    <property type="entry name" value="TonB-dep_rcpt-like"/>
</dbReference>
<evidence type="ECO:0000256" key="11">
    <source>
        <dbReference type="ARBA" id="ARBA00023136"/>
    </source>
</evidence>
<evidence type="ECO:0000256" key="15">
    <source>
        <dbReference type="RuleBase" id="RU003357"/>
    </source>
</evidence>
<dbReference type="InterPro" id="IPR037066">
    <property type="entry name" value="Plug_dom_sf"/>
</dbReference>
<evidence type="ECO:0000256" key="1">
    <source>
        <dbReference type="ARBA" id="ARBA00004571"/>
    </source>
</evidence>
<evidence type="ECO:0000256" key="2">
    <source>
        <dbReference type="ARBA" id="ARBA00009810"/>
    </source>
</evidence>
<organism evidence="18 19">
    <name type="scientific">Pedobacter quisquiliarum</name>
    <dbReference type="NCBI Taxonomy" id="1834438"/>
    <lineage>
        <taxon>Bacteria</taxon>
        <taxon>Pseudomonadati</taxon>
        <taxon>Bacteroidota</taxon>
        <taxon>Sphingobacteriia</taxon>
        <taxon>Sphingobacteriales</taxon>
        <taxon>Sphingobacteriaceae</taxon>
        <taxon>Pedobacter</taxon>
    </lineage>
</organism>
<keyword evidence="9" id="KW-0406">Ion transport</keyword>
<name>A0A916U0E5_9SPHI</name>
<evidence type="ECO:0000256" key="10">
    <source>
        <dbReference type="ARBA" id="ARBA00023077"/>
    </source>
</evidence>
<dbReference type="InterPro" id="IPR000531">
    <property type="entry name" value="Beta-barrel_TonB"/>
</dbReference>
<comment type="similarity">
    <text evidence="2 14 15">Belongs to the TonB-dependent receptor family.</text>
</comment>
<keyword evidence="11 14" id="KW-0472">Membrane</keyword>
<evidence type="ECO:0000256" key="13">
    <source>
        <dbReference type="ARBA" id="ARBA00023237"/>
    </source>
</evidence>
<keyword evidence="13 14" id="KW-0998">Cell outer membrane</keyword>
<accession>A0A916U0E5</accession>
<dbReference type="GO" id="GO:0015891">
    <property type="term" value="P:siderophore transport"/>
    <property type="evidence" value="ECO:0007669"/>
    <property type="project" value="InterPro"/>
</dbReference>
<dbReference type="InterPro" id="IPR010105">
    <property type="entry name" value="TonB_sidphr_rcpt"/>
</dbReference>
<dbReference type="SUPFAM" id="SSF56935">
    <property type="entry name" value="Porins"/>
    <property type="match status" value="1"/>
</dbReference>
<evidence type="ECO:0000259" key="16">
    <source>
        <dbReference type="Pfam" id="PF00593"/>
    </source>
</evidence>
<dbReference type="EMBL" id="BMIL01000002">
    <property type="protein sequence ID" value="GGC55496.1"/>
    <property type="molecule type" value="Genomic_DNA"/>
</dbReference>
<evidence type="ECO:0000256" key="6">
    <source>
        <dbReference type="ARBA" id="ARBA00022692"/>
    </source>
</evidence>
<keyword evidence="3 14" id="KW-0813">Transport</keyword>
<dbReference type="GO" id="GO:0009279">
    <property type="term" value="C:cell outer membrane"/>
    <property type="evidence" value="ECO:0007669"/>
    <property type="project" value="UniProtKB-SubCell"/>
</dbReference>
<comment type="caution">
    <text evidence="18">The sequence shown here is derived from an EMBL/GenBank/DDBJ whole genome shotgun (WGS) entry which is preliminary data.</text>
</comment>
<keyword evidence="4 14" id="KW-1134">Transmembrane beta strand</keyword>
<keyword evidence="19" id="KW-1185">Reference proteome</keyword>